<dbReference type="SMART" id="SM00220">
    <property type="entry name" value="S_TKc"/>
    <property type="match status" value="1"/>
</dbReference>
<protein>
    <recommendedName>
        <fullName evidence="3">non-specific serine/threonine protein kinase</fullName>
        <ecNumber evidence="3">2.7.11.1</ecNumber>
    </recommendedName>
</protein>
<dbReference type="PANTHER" id="PTHR43895">
    <property type="entry name" value="CALCIUM/CALMODULIN-DEPENDENT PROTEIN KINASE KINASE-RELATED"/>
    <property type="match status" value="1"/>
</dbReference>
<dbReference type="InterPro" id="IPR004041">
    <property type="entry name" value="NAF_dom"/>
</dbReference>
<dbReference type="Proteomes" id="UP000011115">
    <property type="component" value="Unassembled WGS sequence"/>
</dbReference>
<evidence type="ECO:0000256" key="9">
    <source>
        <dbReference type="ARBA" id="ARBA00047899"/>
    </source>
</evidence>
<feature type="transmembrane region" description="Helical" evidence="12">
    <location>
        <begin position="115"/>
        <end position="134"/>
    </location>
</feature>
<dbReference type="InterPro" id="IPR008271">
    <property type="entry name" value="Ser/Thr_kinase_AS"/>
</dbReference>
<evidence type="ECO:0000256" key="5">
    <source>
        <dbReference type="ARBA" id="ARBA00022679"/>
    </source>
</evidence>
<evidence type="ECO:0000256" key="6">
    <source>
        <dbReference type="ARBA" id="ARBA00022741"/>
    </source>
</evidence>
<dbReference type="eggNOG" id="KOG0583">
    <property type="taxonomic scope" value="Eukaryota"/>
</dbReference>
<keyword evidence="6" id="KW-0547">Nucleotide-binding</keyword>
<evidence type="ECO:0000256" key="12">
    <source>
        <dbReference type="SAM" id="Phobius"/>
    </source>
</evidence>
<dbReference type="OMA" id="ENHANQR"/>
<keyword evidence="12" id="KW-0812">Transmembrane</keyword>
<dbReference type="STRING" id="4113.M1CJG5"/>
<dbReference type="InterPro" id="IPR018451">
    <property type="entry name" value="NAF/FISL_domain"/>
</dbReference>
<feature type="domain" description="Protein kinase" evidence="13">
    <location>
        <begin position="1"/>
        <end position="188"/>
    </location>
</feature>
<dbReference type="PROSITE" id="PS50816">
    <property type="entry name" value="NAF"/>
    <property type="match status" value="1"/>
</dbReference>
<dbReference type="GO" id="GO:0007165">
    <property type="term" value="P:signal transduction"/>
    <property type="evidence" value="ECO:0000318"/>
    <property type="project" value="GO_Central"/>
</dbReference>
<evidence type="ECO:0000256" key="2">
    <source>
        <dbReference type="ARBA" id="ARBA00006234"/>
    </source>
</evidence>
<evidence type="ECO:0000256" key="8">
    <source>
        <dbReference type="ARBA" id="ARBA00022840"/>
    </source>
</evidence>
<dbReference type="GO" id="GO:0005524">
    <property type="term" value="F:ATP binding"/>
    <property type="evidence" value="ECO:0007669"/>
    <property type="project" value="UniProtKB-KW"/>
</dbReference>
<dbReference type="AlphaFoldDB" id="M1CJG5"/>
<evidence type="ECO:0000259" key="13">
    <source>
        <dbReference type="PROSITE" id="PS50011"/>
    </source>
</evidence>
<dbReference type="PANTHER" id="PTHR43895:SF88">
    <property type="entry name" value="NON-SPECIFIC SERINE_THREONINE PROTEIN KINASE"/>
    <property type="match status" value="1"/>
</dbReference>
<dbReference type="PROSITE" id="PS00108">
    <property type="entry name" value="PROTEIN_KINASE_ST"/>
    <property type="match status" value="1"/>
</dbReference>
<dbReference type="FunFam" id="1.10.510.10:FF:000303">
    <property type="entry name" value="Non-specific serine/threonine protein kinase"/>
    <property type="match status" value="1"/>
</dbReference>
<dbReference type="HOGENOM" id="CLU_000288_59_0_1"/>
<reference evidence="16" key="1">
    <citation type="journal article" date="2011" name="Nature">
        <title>Genome sequence and analysis of the tuber crop potato.</title>
        <authorList>
            <consortium name="The Potato Genome Sequencing Consortium"/>
        </authorList>
    </citation>
    <scope>NUCLEOTIDE SEQUENCE [LARGE SCALE GENOMIC DNA]</scope>
    <source>
        <strain evidence="16">cv. DM1-3 516 R44</strain>
    </source>
</reference>
<evidence type="ECO:0000256" key="3">
    <source>
        <dbReference type="ARBA" id="ARBA00012513"/>
    </source>
</evidence>
<name>M1CJG5_SOLTU</name>
<reference evidence="15" key="2">
    <citation type="submission" date="2015-06" db="UniProtKB">
        <authorList>
            <consortium name="EnsemblPlants"/>
        </authorList>
    </citation>
    <scope>IDENTIFICATION</scope>
    <source>
        <strain evidence="15">DM1-3 516 R44</strain>
    </source>
</reference>
<feature type="domain" description="NAF" evidence="14">
    <location>
        <begin position="237"/>
        <end position="261"/>
    </location>
</feature>
<evidence type="ECO:0000313" key="16">
    <source>
        <dbReference type="Proteomes" id="UP000011115"/>
    </source>
</evidence>
<evidence type="ECO:0000256" key="1">
    <source>
        <dbReference type="ARBA" id="ARBA00001936"/>
    </source>
</evidence>
<dbReference type="Pfam" id="PF00069">
    <property type="entry name" value="Pkinase"/>
    <property type="match status" value="1"/>
</dbReference>
<dbReference type="CDD" id="cd12195">
    <property type="entry name" value="CIPK_C"/>
    <property type="match status" value="1"/>
</dbReference>
<keyword evidence="8" id="KW-0067">ATP-binding</keyword>
<dbReference type="EC" id="2.7.11.1" evidence="3"/>
<sequence>MASKTKIYFAMEYVRGGELFNKVAKGRLRESAAQKYFQQLIVSVDFHHSRGVYHRDLKPENILLDETGNLKVSDFGLSTLFDTKRQDGLLHTTCGTPAYVAPEVINKRGYDGEKADIWSCGMILFVLLAGYLPFHDTNLMEMYKKISKGIFKCPEYFPYEVKKLLSRILDPNPFSRITLAKLMDNNWFKKGFKQIDKSLILDQEHDDDSPRSVFDIVDDSDAECSSGHKEQNSSAIMKPTFLNAFDIISLSPGFDLSSLFEKDKSHRLDARFTTQKSTPTIVSRLEEVASMESFKVKKKDGTVKMQGSKEGRKRAISNSCRDIWDYSSFPCCTSDKKIRRYCRIQPSLKDIVWTWLGNEQQQVENQEINT</sequence>
<dbReference type="GO" id="GO:0106310">
    <property type="term" value="F:protein serine kinase activity"/>
    <property type="evidence" value="ECO:0007669"/>
    <property type="project" value="RHEA"/>
</dbReference>
<dbReference type="SUPFAM" id="SSF56112">
    <property type="entry name" value="Protein kinase-like (PK-like)"/>
    <property type="match status" value="1"/>
</dbReference>
<dbReference type="PROSITE" id="PS50011">
    <property type="entry name" value="PROTEIN_KINASE_DOM"/>
    <property type="match status" value="1"/>
</dbReference>
<comment type="function">
    <text evidence="11">CIPK serine-threonine protein kinases interact with CBL proteins. Binding of a CBL protein to the regulatory NAF domain of CIPK protein lead to the activation of the kinase in a calcium-dependent manner.</text>
</comment>
<dbReference type="InParanoid" id="M1CJG5"/>
<evidence type="ECO:0000313" key="15">
    <source>
        <dbReference type="EnsemblPlants" id="PGSC0003DMT400068762"/>
    </source>
</evidence>
<evidence type="ECO:0000256" key="10">
    <source>
        <dbReference type="ARBA" id="ARBA00048679"/>
    </source>
</evidence>
<comment type="similarity">
    <text evidence="2">Belongs to the protein kinase superfamily. CAMK Ser/Thr protein kinase family. SNF1 subfamily.</text>
</comment>
<keyword evidence="16" id="KW-1185">Reference proteome</keyword>
<proteinExistence type="inferred from homology"/>
<keyword evidence="12" id="KW-0472">Membrane</keyword>
<keyword evidence="7" id="KW-0418">Kinase</keyword>
<dbReference type="Gene3D" id="3.30.310.80">
    <property type="entry name" value="Kinase associated domain 1, KA1"/>
    <property type="match status" value="1"/>
</dbReference>
<organism evidence="15 16">
    <name type="scientific">Solanum tuberosum</name>
    <name type="common">Potato</name>
    <dbReference type="NCBI Taxonomy" id="4113"/>
    <lineage>
        <taxon>Eukaryota</taxon>
        <taxon>Viridiplantae</taxon>
        <taxon>Streptophyta</taxon>
        <taxon>Embryophyta</taxon>
        <taxon>Tracheophyta</taxon>
        <taxon>Spermatophyta</taxon>
        <taxon>Magnoliopsida</taxon>
        <taxon>eudicotyledons</taxon>
        <taxon>Gunneridae</taxon>
        <taxon>Pentapetalae</taxon>
        <taxon>asterids</taxon>
        <taxon>lamiids</taxon>
        <taxon>Solanales</taxon>
        <taxon>Solanaceae</taxon>
        <taxon>Solanoideae</taxon>
        <taxon>Solaneae</taxon>
        <taxon>Solanum</taxon>
    </lineage>
</organism>
<keyword evidence="4" id="KW-0723">Serine/threonine-protein kinase</keyword>
<dbReference type="Gene3D" id="1.10.510.10">
    <property type="entry name" value="Transferase(Phosphotransferase) domain 1"/>
    <property type="match status" value="1"/>
</dbReference>
<dbReference type="EnsemblPlants" id="PGSC0003DMT400068762">
    <property type="protein sequence ID" value="PGSC0003DMT400068762"/>
    <property type="gene ID" value="PGSC0003DMG400026743"/>
</dbReference>
<dbReference type="InterPro" id="IPR011009">
    <property type="entry name" value="Kinase-like_dom_sf"/>
</dbReference>
<evidence type="ECO:0000259" key="14">
    <source>
        <dbReference type="PROSITE" id="PS50816"/>
    </source>
</evidence>
<dbReference type="InterPro" id="IPR000719">
    <property type="entry name" value="Prot_kinase_dom"/>
</dbReference>
<evidence type="ECO:0000256" key="4">
    <source>
        <dbReference type="ARBA" id="ARBA00022527"/>
    </source>
</evidence>
<dbReference type="GO" id="GO:0004674">
    <property type="term" value="F:protein serine/threonine kinase activity"/>
    <property type="evidence" value="ECO:0000318"/>
    <property type="project" value="GO_Central"/>
</dbReference>
<comment type="catalytic activity">
    <reaction evidence="9">
        <text>L-threonyl-[protein] + ATP = O-phospho-L-threonyl-[protein] + ADP + H(+)</text>
        <dbReference type="Rhea" id="RHEA:46608"/>
        <dbReference type="Rhea" id="RHEA-COMP:11060"/>
        <dbReference type="Rhea" id="RHEA-COMP:11605"/>
        <dbReference type="ChEBI" id="CHEBI:15378"/>
        <dbReference type="ChEBI" id="CHEBI:30013"/>
        <dbReference type="ChEBI" id="CHEBI:30616"/>
        <dbReference type="ChEBI" id="CHEBI:61977"/>
        <dbReference type="ChEBI" id="CHEBI:456216"/>
        <dbReference type="EC" id="2.7.11.1"/>
    </reaction>
</comment>
<evidence type="ECO:0000256" key="7">
    <source>
        <dbReference type="ARBA" id="ARBA00022777"/>
    </source>
</evidence>
<keyword evidence="5" id="KW-0808">Transferase</keyword>
<dbReference type="Pfam" id="PF03822">
    <property type="entry name" value="NAF"/>
    <property type="match status" value="1"/>
</dbReference>
<comment type="cofactor">
    <cofactor evidence="1">
        <name>Mn(2+)</name>
        <dbReference type="ChEBI" id="CHEBI:29035"/>
    </cofactor>
</comment>
<dbReference type="Gramene" id="PGSC0003DMT400068762">
    <property type="protein sequence ID" value="PGSC0003DMT400068762"/>
    <property type="gene ID" value="PGSC0003DMG400026743"/>
</dbReference>
<accession>M1CJG5</accession>
<comment type="catalytic activity">
    <reaction evidence="10">
        <text>L-seryl-[protein] + ATP = O-phospho-L-seryl-[protein] + ADP + H(+)</text>
        <dbReference type="Rhea" id="RHEA:17989"/>
        <dbReference type="Rhea" id="RHEA-COMP:9863"/>
        <dbReference type="Rhea" id="RHEA-COMP:11604"/>
        <dbReference type="ChEBI" id="CHEBI:15378"/>
        <dbReference type="ChEBI" id="CHEBI:29999"/>
        <dbReference type="ChEBI" id="CHEBI:30616"/>
        <dbReference type="ChEBI" id="CHEBI:83421"/>
        <dbReference type="ChEBI" id="CHEBI:456216"/>
        <dbReference type="EC" id="2.7.11.1"/>
    </reaction>
</comment>
<evidence type="ECO:0000256" key="11">
    <source>
        <dbReference type="ARBA" id="ARBA00058225"/>
    </source>
</evidence>
<keyword evidence="12" id="KW-1133">Transmembrane helix</keyword>
<dbReference type="PaxDb" id="4113-PGSC0003DMT400068762"/>